<sequence>MFILELFQSRLIAGFLHRWWLVGIDKFDQGVDLTRVIALVVVRLNDGAMGVGLVLMWTALTCKKIF</sequence>
<evidence type="ECO:0000313" key="2">
    <source>
        <dbReference type="Proteomes" id="UP000480222"/>
    </source>
</evidence>
<gene>
    <name evidence="1" type="ORF">CIP107547_00637</name>
</gene>
<comment type="caution">
    <text evidence="1">The sequence shown here is derived from an EMBL/GenBank/DDBJ whole genome shotgun (WGS) entry which is preliminary data.</text>
</comment>
<dbReference type="EMBL" id="CADDAV010000009">
    <property type="protein sequence ID" value="CAB0588810.1"/>
    <property type="molecule type" value="Genomic_DNA"/>
</dbReference>
<dbReference type="AlphaFoldDB" id="A0A811G1X5"/>
<dbReference type="Proteomes" id="UP000480222">
    <property type="component" value="Unassembled WGS sequence"/>
</dbReference>
<dbReference type="RefSeq" id="WP_085691173.1">
    <property type="nucleotide sequence ID" value="NZ_CP196056.1"/>
</dbReference>
<proteinExistence type="predicted"/>
<organism evidence="1 2">
    <name type="scientific">Corynebacterium diphtheriae</name>
    <dbReference type="NCBI Taxonomy" id="1717"/>
    <lineage>
        <taxon>Bacteria</taxon>
        <taxon>Bacillati</taxon>
        <taxon>Actinomycetota</taxon>
        <taxon>Actinomycetes</taxon>
        <taxon>Mycobacteriales</taxon>
        <taxon>Corynebacteriaceae</taxon>
        <taxon>Corynebacterium</taxon>
    </lineage>
</organism>
<protein>
    <submittedName>
        <fullName evidence="1">Uncharacterized protein</fullName>
    </submittedName>
</protein>
<accession>A0A811G1X5</accession>
<name>A0A811G1X5_CORDP</name>
<reference evidence="1 2" key="1">
    <citation type="submission" date="2020-02" db="EMBL/GenBank/DDBJ databases">
        <authorList>
            <person name="Brisse S."/>
        </authorList>
    </citation>
    <scope>NUCLEOTIDE SEQUENCE [LARGE SCALE GENOMIC DNA]</scope>
    <source>
        <strain evidence="1">CIP107547</strain>
    </source>
</reference>
<evidence type="ECO:0000313" key="1">
    <source>
        <dbReference type="EMBL" id="CAB0588810.1"/>
    </source>
</evidence>